<proteinExistence type="predicted"/>
<gene>
    <name evidence="1" type="ORF">KP509_34G041300</name>
</gene>
<organism evidence="1 2">
    <name type="scientific">Ceratopteris richardii</name>
    <name type="common">Triangle waterfern</name>
    <dbReference type="NCBI Taxonomy" id="49495"/>
    <lineage>
        <taxon>Eukaryota</taxon>
        <taxon>Viridiplantae</taxon>
        <taxon>Streptophyta</taxon>
        <taxon>Embryophyta</taxon>
        <taxon>Tracheophyta</taxon>
        <taxon>Polypodiopsida</taxon>
        <taxon>Polypodiidae</taxon>
        <taxon>Polypodiales</taxon>
        <taxon>Pteridineae</taxon>
        <taxon>Pteridaceae</taxon>
        <taxon>Parkerioideae</taxon>
        <taxon>Ceratopteris</taxon>
    </lineage>
</organism>
<dbReference type="Pfam" id="PF08132">
    <property type="entry name" value="AdoMetDC_leader"/>
    <property type="match status" value="1"/>
</dbReference>
<comment type="caution">
    <text evidence="1">The sequence shown here is derived from an EMBL/GenBank/DDBJ whole genome shotgun (WGS) entry which is preliminary data.</text>
</comment>
<dbReference type="PANTHER" id="PTHR35727">
    <property type="entry name" value="BNAA05G33520D PROTEIN"/>
    <property type="match status" value="1"/>
</dbReference>
<evidence type="ECO:0000313" key="1">
    <source>
        <dbReference type="EMBL" id="KAH7284147.1"/>
    </source>
</evidence>
<dbReference type="InterPro" id="IPR012511">
    <property type="entry name" value="AdoMetDC_leader"/>
</dbReference>
<evidence type="ECO:0000313" key="2">
    <source>
        <dbReference type="Proteomes" id="UP000825935"/>
    </source>
</evidence>
<reference evidence="1" key="1">
    <citation type="submission" date="2021-08" db="EMBL/GenBank/DDBJ databases">
        <title>WGS assembly of Ceratopteris richardii.</title>
        <authorList>
            <person name="Marchant D.B."/>
            <person name="Chen G."/>
            <person name="Jenkins J."/>
            <person name="Shu S."/>
            <person name="Leebens-Mack J."/>
            <person name="Grimwood J."/>
            <person name="Schmutz J."/>
            <person name="Soltis P."/>
            <person name="Soltis D."/>
            <person name="Chen Z.-H."/>
        </authorList>
    </citation>
    <scope>NUCLEOTIDE SEQUENCE</scope>
    <source>
        <strain evidence="1">Whitten #5841</strain>
        <tissue evidence="1">Leaf</tissue>
    </source>
</reference>
<dbReference type="EMBL" id="CM035439">
    <property type="protein sequence ID" value="KAH7284147.1"/>
    <property type="molecule type" value="Genomic_DNA"/>
</dbReference>
<name>A0A8T2QJ86_CERRI</name>
<protein>
    <submittedName>
        <fullName evidence="1">Uncharacterized protein</fullName>
    </submittedName>
</protein>
<dbReference type="PANTHER" id="PTHR35727:SF7">
    <property type="entry name" value="S-ADENOSYLMETHIONINE DECARBOXYLASE PROENZYME"/>
    <property type="match status" value="1"/>
</dbReference>
<accession>A0A8T2QJ86</accession>
<dbReference type="AlphaFoldDB" id="A0A8T2QJ86"/>
<dbReference type="OrthoDB" id="1883487at2759"/>
<keyword evidence="2" id="KW-1185">Reference proteome</keyword>
<sequence>MDIGSSAKDRLHSAPALGYTVEDVRPRGEIEKFHCPVYCNFIRKPS</sequence>
<dbReference type="Proteomes" id="UP000825935">
    <property type="component" value="Chromosome 34"/>
</dbReference>